<reference evidence="1" key="1">
    <citation type="submission" date="2023-05" db="EMBL/GenBank/DDBJ databases">
        <authorList>
            <person name="Stuckert A."/>
        </authorList>
    </citation>
    <scope>NUCLEOTIDE SEQUENCE</scope>
</reference>
<proteinExistence type="predicted"/>
<dbReference type="EMBL" id="CATNWA010014287">
    <property type="protein sequence ID" value="CAI9570056.1"/>
    <property type="molecule type" value="Genomic_DNA"/>
</dbReference>
<evidence type="ECO:0000313" key="2">
    <source>
        <dbReference type="Proteomes" id="UP001162483"/>
    </source>
</evidence>
<evidence type="ECO:0000313" key="1">
    <source>
        <dbReference type="EMBL" id="CAI9570056.1"/>
    </source>
</evidence>
<gene>
    <name evidence="1" type="ORF">SPARVUS_LOCUS7040186</name>
</gene>
<protein>
    <submittedName>
        <fullName evidence="1">Uncharacterized protein</fullName>
    </submittedName>
</protein>
<name>A0ABN9DBW8_9NEOB</name>
<sequence length="47" mass="5013">MGGLTLVFSPVPGSAVFLSSAPFPVANWPRRETSAGCKFRQVFRGAD</sequence>
<dbReference type="Proteomes" id="UP001162483">
    <property type="component" value="Unassembled WGS sequence"/>
</dbReference>
<comment type="caution">
    <text evidence="1">The sequence shown here is derived from an EMBL/GenBank/DDBJ whole genome shotgun (WGS) entry which is preliminary data.</text>
</comment>
<accession>A0ABN9DBW8</accession>
<keyword evidence="2" id="KW-1185">Reference proteome</keyword>
<organism evidence="1 2">
    <name type="scientific">Staurois parvus</name>
    <dbReference type="NCBI Taxonomy" id="386267"/>
    <lineage>
        <taxon>Eukaryota</taxon>
        <taxon>Metazoa</taxon>
        <taxon>Chordata</taxon>
        <taxon>Craniata</taxon>
        <taxon>Vertebrata</taxon>
        <taxon>Euteleostomi</taxon>
        <taxon>Amphibia</taxon>
        <taxon>Batrachia</taxon>
        <taxon>Anura</taxon>
        <taxon>Neobatrachia</taxon>
        <taxon>Ranoidea</taxon>
        <taxon>Ranidae</taxon>
        <taxon>Staurois</taxon>
    </lineage>
</organism>